<dbReference type="CDD" id="cd04301">
    <property type="entry name" value="NAT_SF"/>
    <property type="match status" value="1"/>
</dbReference>
<dbReference type="STRING" id="630515.SAMN04489812_0104"/>
<dbReference type="PROSITE" id="PS51186">
    <property type="entry name" value="GNAT"/>
    <property type="match status" value="1"/>
</dbReference>
<dbReference type="AlphaFoldDB" id="A0A1H1MEI5"/>
<reference evidence="2 3" key="1">
    <citation type="submission" date="2016-10" db="EMBL/GenBank/DDBJ databases">
        <authorList>
            <person name="de Groot N.N."/>
        </authorList>
    </citation>
    <scope>NUCLEOTIDE SEQUENCE [LARGE SCALE GENOMIC DNA]</scope>
    <source>
        <strain evidence="2 3">DSM 21800</strain>
    </source>
</reference>
<proteinExistence type="predicted"/>
<accession>A0A1H1MEI5</accession>
<dbReference type="InterPro" id="IPR000182">
    <property type="entry name" value="GNAT_dom"/>
</dbReference>
<sequence>MPISNEQSADLRIVPANRATAADLDAIYGTRGPGAGCRCQRYKLGRKESFRSVTVAGLRQRQLQQAGCDTPGQETSGLVGYLDDEPVAWCAIEPRPDYQGLVRVFRVPWDGRDEDRTDRSVWAITCLYTRVGFRRRGISGEMAAAAVEFAREHGAAAVEGYPIINRSLPDEGNVGTPDVFRSAGLSEVHRPSLRRLVMRIDFDRS</sequence>
<dbReference type="RefSeq" id="WP_197679935.1">
    <property type="nucleotide sequence ID" value="NZ_LT629772.1"/>
</dbReference>
<name>A0A1H1MEI5_9ACTN</name>
<dbReference type="Gene3D" id="3.40.630.30">
    <property type="match status" value="1"/>
</dbReference>
<evidence type="ECO:0000313" key="3">
    <source>
        <dbReference type="Proteomes" id="UP000199103"/>
    </source>
</evidence>
<dbReference type="InterPro" id="IPR016181">
    <property type="entry name" value="Acyl_CoA_acyltransferase"/>
</dbReference>
<evidence type="ECO:0000313" key="2">
    <source>
        <dbReference type="EMBL" id="SDR85077.1"/>
    </source>
</evidence>
<dbReference type="Proteomes" id="UP000199103">
    <property type="component" value="Chromosome I"/>
</dbReference>
<protein>
    <recommendedName>
        <fullName evidence="1">N-acetyltransferase domain-containing protein</fullName>
    </recommendedName>
</protein>
<dbReference type="Pfam" id="PF00583">
    <property type="entry name" value="Acetyltransf_1"/>
    <property type="match status" value="1"/>
</dbReference>
<dbReference type="GO" id="GO:0016747">
    <property type="term" value="F:acyltransferase activity, transferring groups other than amino-acyl groups"/>
    <property type="evidence" value="ECO:0007669"/>
    <property type="project" value="InterPro"/>
</dbReference>
<gene>
    <name evidence="2" type="ORF">SAMN04489812_0104</name>
</gene>
<evidence type="ECO:0000259" key="1">
    <source>
        <dbReference type="PROSITE" id="PS51186"/>
    </source>
</evidence>
<feature type="domain" description="N-acetyltransferase" evidence="1">
    <location>
        <begin position="48"/>
        <end position="203"/>
    </location>
</feature>
<keyword evidence="3" id="KW-1185">Reference proteome</keyword>
<dbReference type="EMBL" id="LT629772">
    <property type="protein sequence ID" value="SDR85077.1"/>
    <property type="molecule type" value="Genomic_DNA"/>
</dbReference>
<organism evidence="2 3">
    <name type="scientific">Microlunatus soli</name>
    <dbReference type="NCBI Taxonomy" id="630515"/>
    <lineage>
        <taxon>Bacteria</taxon>
        <taxon>Bacillati</taxon>
        <taxon>Actinomycetota</taxon>
        <taxon>Actinomycetes</taxon>
        <taxon>Propionibacteriales</taxon>
        <taxon>Propionibacteriaceae</taxon>
        <taxon>Microlunatus</taxon>
    </lineage>
</organism>
<dbReference type="SUPFAM" id="SSF55729">
    <property type="entry name" value="Acyl-CoA N-acyltransferases (Nat)"/>
    <property type="match status" value="1"/>
</dbReference>